<comment type="subcellular location">
    <subcellularLocation>
        <location evidence="1">Mitochondrion</location>
    </subcellularLocation>
</comment>
<dbReference type="GO" id="GO:0003735">
    <property type="term" value="F:structural constituent of ribosome"/>
    <property type="evidence" value="ECO:0007669"/>
    <property type="project" value="InterPro"/>
</dbReference>
<evidence type="ECO:0000256" key="7">
    <source>
        <dbReference type="ARBA" id="ARBA00035133"/>
    </source>
</evidence>
<evidence type="ECO:0000256" key="8">
    <source>
        <dbReference type="ARBA" id="ARBA00035363"/>
    </source>
</evidence>
<dbReference type="OrthoDB" id="5989925at2759"/>
<organism evidence="10 11">
    <name type="scientific">Frankliniella occidentalis</name>
    <name type="common">Western flower thrips</name>
    <name type="synonym">Euthrips occidentalis</name>
    <dbReference type="NCBI Taxonomy" id="133901"/>
    <lineage>
        <taxon>Eukaryota</taxon>
        <taxon>Metazoa</taxon>
        <taxon>Ecdysozoa</taxon>
        <taxon>Arthropoda</taxon>
        <taxon>Hexapoda</taxon>
        <taxon>Insecta</taxon>
        <taxon>Pterygota</taxon>
        <taxon>Neoptera</taxon>
        <taxon>Paraneoptera</taxon>
        <taxon>Thysanoptera</taxon>
        <taxon>Terebrantia</taxon>
        <taxon>Thripoidea</taxon>
        <taxon>Thripidae</taxon>
        <taxon>Frankliniella</taxon>
    </lineage>
</organism>
<evidence type="ECO:0000256" key="2">
    <source>
        <dbReference type="ARBA" id="ARBA00011057"/>
    </source>
</evidence>
<evidence type="ECO:0000256" key="9">
    <source>
        <dbReference type="SAM" id="MobiDB-lite"/>
    </source>
</evidence>
<dbReference type="GeneID" id="113210103"/>
<feature type="region of interest" description="Disordered" evidence="9">
    <location>
        <begin position="26"/>
        <end position="48"/>
    </location>
</feature>
<evidence type="ECO:0000256" key="3">
    <source>
        <dbReference type="ARBA" id="ARBA00022946"/>
    </source>
</evidence>
<keyword evidence="4" id="KW-0689">Ribosomal protein</keyword>
<dbReference type="AlphaFoldDB" id="A0A6J1SZ25"/>
<evidence type="ECO:0000256" key="5">
    <source>
        <dbReference type="ARBA" id="ARBA00023128"/>
    </source>
</evidence>
<sequence>MLCQVRKRLFPPSLALRHLLDRTSISTSSTQLSSKKDDGDDEPSLIAGVSEPVRRQRRLPRDAVDEDKIFNAVFSASIPRVNFQNKRKKKGTGVDASQMKPGQLNIKMAEAARNVGKKAGINEHEIVNDLMGKLDEVFVGMGGHVKKGARQSARKKNLDQTQFGKNLDFQPPKDMNAPLPKMGKGEVDIDDIMADAAQIDVPRQMPQSSMISKPFTNVEKLLESQPPLGIFSHTKRTKSKAHSGSSLKLWEKFQQAEVYRNTRFEPLNWFDQCIVWTEEGKLWKFPIDNEQGMDEEAKVDFTEHIFLDHHIEHWCPTEGPIRHFMELVLVGLSKNPFITVAEKIDTLKWYEEYFSKHEALLKEINALGSVANPIPVEGKITEV</sequence>
<evidence type="ECO:0000256" key="1">
    <source>
        <dbReference type="ARBA" id="ARBA00004173"/>
    </source>
</evidence>
<reference evidence="11" key="1">
    <citation type="submission" date="2025-08" db="UniProtKB">
        <authorList>
            <consortium name="RefSeq"/>
        </authorList>
    </citation>
    <scope>IDENTIFICATION</scope>
    <source>
        <tissue evidence="11">Whole organism</tissue>
    </source>
</reference>
<keyword evidence="6" id="KW-0687">Ribonucleoprotein</keyword>
<accession>A0A6J1SZ25</accession>
<dbReference type="PANTHER" id="PTHR13231">
    <property type="entry name" value="MITOCHONDRIAL RIBOSOMAL PROTEIN S31"/>
    <property type="match status" value="1"/>
</dbReference>
<evidence type="ECO:0000256" key="6">
    <source>
        <dbReference type="ARBA" id="ARBA00023274"/>
    </source>
</evidence>
<proteinExistence type="inferred from homology"/>
<dbReference type="PANTHER" id="PTHR13231:SF3">
    <property type="entry name" value="SMALL RIBOSOMAL SUBUNIT PROTEIN MS31"/>
    <property type="match status" value="1"/>
</dbReference>
<dbReference type="CTD" id="10240"/>
<evidence type="ECO:0000313" key="10">
    <source>
        <dbReference type="Proteomes" id="UP000504606"/>
    </source>
</evidence>
<name>A0A6J1SZ25_FRAOC</name>
<dbReference type="Proteomes" id="UP000504606">
    <property type="component" value="Unplaced"/>
</dbReference>
<dbReference type="KEGG" id="foc:113210103"/>
<comment type="similarity">
    <text evidence="2">Belongs to the mitochondrion-specific ribosomal protein mS31 family.</text>
</comment>
<protein>
    <recommendedName>
        <fullName evidence="7">Small ribosomal subunit protein mS31</fullName>
    </recommendedName>
    <alternativeName>
        <fullName evidence="8">28S ribosomal protein S31, mitochondrial</fullName>
    </alternativeName>
</protein>
<evidence type="ECO:0000256" key="4">
    <source>
        <dbReference type="ARBA" id="ARBA00022980"/>
    </source>
</evidence>
<evidence type="ECO:0000313" key="11">
    <source>
        <dbReference type="RefSeq" id="XP_026283716.1"/>
    </source>
</evidence>
<keyword evidence="10" id="KW-1185">Reference proteome</keyword>
<dbReference type="GO" id="GO:0005763">
    <property type="term" value="C:mitochondrial small ribosomal subunit"/>
    <property type="evidence" value="ECO:0007669"/>
    <property type="project" value="InterPro"/>
</dbReference>
<dbReference type="RefSeq" id="XP_026283716.1">
    <property type="nucleotide sequence ID" value="XM_026427931.2"/>
</dbReference>
<gene>
    <name evidence="11" type="primary">LOC113210103</name>
</gene>
<keyword evidence="5" id="KW-0496">Mitochondrion</keyword>
<dbReference type="Pfam" id="PF15433">
    <property type="entry name" value="MRP-S31"/>
    <property type="match status" value="1"/>
</dbReference>
<dbReference type="InterPro" id="IPR026299">
    <property type="entry name" value="MRP-S31"/>
</dbReference>
<keyword evidence="3" id="KW-0809">Transit peptide</keyword>